<evidence type="ECO:0000259" key="7">
    <source>
        <dbReference type="Pfam" id="PF02687"/>
    </source>
</evidence>
<dbReference type="OMA" id="IKFRANT"/>
<dbReference type="AlphaFoldDB" id="X6P983"/>
<dbReference type="EMBL" id="ASPP01002370">
    <property type="protein sequence ID" value="ETO34673.1"/>
    <property type="molecule type" value="Genomic_DNA"/>
</dbReference>
<dbReference type="PANTHER" id="PTHR32522:SF3">
    <property type="entry name" value="ABC3 TRANSPORTER PERMEASE PROTEIN DOMAIN-CONTAINING PROTEIN"/>
    <property type="match status" value="1"/>
</dbReference>
<keyword evidence="9" id="KW-1185">Reference proteome</keyword>
<accession>X6P983</accession>
<feature type="transmembrane region" description="Helical" evidence="6">
    <location>
        <begin position="102"/>
        <end position="123"/>
    </location>
</feature>
<keyword evidence="2" id="KW-1003">Cell membrane</keyword>
<evidence type="ECO:0000256" key="5">
    <source>
        <dbReference type="ARBA" id="ARBA00023136"/>
    </source>
</evidence>
<evidence type="ECO:0000256" key="1">
    <source>
        <dbReference type="ARBA" id="ARBA00004651"/>
    </source>
</evidence>
<evidence type="ECO:0000256" key="2">
    <source>
        <dbReference type="ARBA" id="ARBA00022475"/>
    </source>
</evidence>
<evidence type="ECO:0000256" key="3">
    <source>
        <dbReference type="ARBA" id="ARBA00022692"/>
    </source>
</evidence>
<feature type="transmembrane region" description="Helical" evidence="6">
    <location>
        <begin position="191"/>
        <end position="214"/>
    </location>
</feature>
<dbReference type="Pfam" id="PF02687">
    <property type="entry name" value="FtsX"/>
    <property type="match status" value="1"/>
</dbReference>
<evidence type="ECO:0000313" key="8">
    <source>
        <dbReference type="EMBL" id="ETO34673.1"/>
    </source>
</evidence>
<keyword evidence="4 6" id="KW-1133">Transmembrane helix</keyword>
<proteinExistence type="predicted"/>
<dbReference type="Proteomes" id="UP000023152">
    <property type="component" value="Unassembled WGS sequence"/>
</dbReference>
<gene>
    <name evidence="8" type="ORF">RFI_02417</name>
</gene>
<evidence type="ECO:0000313" key="9">
    <source>
        <dbReference type="Proteomes" id="UP000023152"/>
    </source>
</evidence>
<keyword evidence="3 6" id="KW-0812">Transmembrane</keyword>
<comment type="subcellular location">
    <subcellularLocation>
        <location evidence="1">Cell membrane</location>
        <topology evidence="1">Multi-pass membrane protein</topology>
    </subcellularLocation>
</comment>
<comment type="caution">
    <text evidence="8">The sequence shown here is derived from an EMBL/GenBank/DDBJ whole genome shotgun (WGS) entry which is preliminary data.</text>
</comment>
<evidence type="ECO:0000256" key="4">
    <source>
        <dbReference type="ARBA" id="ARBA00022989"/>
    </source>
</evidence>
<keyword evidence="5 6" id="KW-0472">Membrane</keyword>
<feature type="domain" description="ABC3 transporter permease C-terminal" evidence="7">
    <location>
        <begin position="102"/>
        <end position="218"/>
    </location>
</feature>
<dbReference type="InterPro" id="IPR003838">
    <property type="entry name" value="ABC3_permease_C"/>
</dbReference>
<dbReference type="OrthoDB" id="313105at2759"/>
<evidence type="ECO:0000256" key="6">
    <source>
        <dbReference type="SAM" id="Phobius"/>
    </source>
</evidence>
<organism evidence="8 9">
    <name type="scientific">Reticulomyxa filosa</name>
    <dbReference type="NCBI Taxonomy" id="46433"/>
    <lineage>
        <taxon>Eukaryota</taxon>
        <taxon>Sar</taxon>
        <taxon>Rhizaria</taxon>
        <taxon>Retaria</taxon>
        <taxon>Foraminifera</taxon>
        <taxon>Monothalamids</taxon>
        <taxon>Reticulomyxidae</taxon>
        <taxon>Reticulomyxa</taxon>
    </lineage>
</organism>
<sequence>MEMICRVWKTLACSYFIDFISFLQLPLVSQKKRFSKNACMFFRHQFFRNIIIKFRANTNDNEKNEVIQLLEEYTVSQWDYRTSASKINTVSEIMALIFNNSAYVVLFLCLFSLMASMYVNILEQTKEIAILKSLGFTTWQICRVYAYEALILVLSSAILGIGVGATVGFTMGAQMALYNDYPIYIEIPWQLLLNVVIVSFVSAVLSVVLPLLDLSRKPISQIMRITI</sequence>
<reference evidence="8 9" key="1">
    <citation type="journal article" date="2013" name="Curr. Biol.">
        <title>The Genome of the Foraminiferan Reticulomyxa filosa.</title>
        <authorList>
            <person name="Glockner G."/>
            <person name="Hulsmann N."/>
            <person name="Schleicher M."/>
            <person name="Noegel A.A."/>
            <person name="Eichinger L."/>
            <person name="Gallinger C."/>
            <person name="Pawlowski J."/>
            <person name="Sierra R."/>
            <person name="Euteneuer U."/>
            <person name="Pillet L."/>
            <person name="Moustafa A."/>
            <person name="Platzer M."/>
            <person name="Groth M."/>
            <person name="Szafranski K."/>
            <person name="Schliwa M."/>
        </authorList>
    </citation>
    <scope>NUCLEOTIDE SEQUENCE [LARGE SCALE GENOMIC DNA]</scope>
</reference>
<feature type="transmembrane region" description="Helical" evidence="6">
    <location>
        <begin position="144"/>
        <end position="171"/>
    </location>
</feature>
<dbReference type="PANTHER" id="PTHR32522">
    <property type="match status" value="1"/>
</dbReference>
<protein>
    <submittedName>
        <fullName evidence="8">FtsX domain-containing protein</fullName>
    </submittedName>
</protein>
<name>X6P983_RETFI</name>
<dbReference type="GO" id="GO:0005886">
    <property type="term" value="C:plasma membrane"/>
    <property type="evidence" value="ECO:0007669"/>
    <property type="project" value="UniProtKB-SubCell"/>
</dbReference>